<reference evidence="4" key="1">
    <citation type="submission" date="2016-11" db="EMBL/GenBank/DDBJ databases">
        <authorList>
            <person name="Varghese N."/>
            <person name="Submissions S."/>
        </authorList>
    </citation>
    <scope>NUCLEOTIDE SEQUENCE [LARGE SCALE GENOMIC DNA]</scope>
    <source>
        <strain evidence="4">DSM 100564</strain>
    </source>
</reference>
<dbReference type="Pfam" id="PF02371">
    <property type="entry name" value="Transposase_20"/>
    <property type="match status" value="1"/>
</dbReference>
<name>A0A1M6T341_9RHOB</name>
<dbReference type="Pfam" id="PF01548">
    <property type="entry name" value="DEDD_Tnp_IS110"/>
    <property type="match status" value="1"/>
</dbReference>
<dbReference type="InterPro" id="IPR002525">
    <property type="entry name" value="Transp_IS110-like_N"/>
</dbReference>
<dbReference type="PANTHER" id="PTHR33055:SF3">
    <property type="entry name" value="PUTATIVE TRANSPOSASE FOR IS117-RELATED"/>
    <property type="match status" value="1"/>
</dbReference>
<evidence type="ECO:0000313" key="4">
    <source>
        <dbReference type="Proteomes" id="UP000183982"/>
    </source>
</evidence>
<accession>A0A1M6T341</accession>
<evidence type="ECO:0000259" key="2">
    <source>
        <dbReference type="Pfam" id="PF02371"/>
    </source>
</evidence>
<proteinExistence type="predicted"/>
<evidence type="ECO:0000259" key="1">
    <source>
        <dbReference type="Pfam" id="PF01548"/>
    </source>
</evidence>
<protein>
    <submittedName>
        <fullName evidence="3">Transposase</fullName>
    </submittedName>
</protein>
<feature type="domain" description="Transposase IS110-like N-terminal" evidence="1">
    <location>
        <begin position="6"/>
        <end position="68"/>
    </location>
</feature>
<sequence>MYVKPYVKRGKSDAIDAEAICEAVTRPTMRFVAVKTVEQQALLSLHRARDLLVRQRTQLINGLRGMVAEFGVFIARGLARVIGFAEGILAGEVLDLPEIANDVIQNLCEHLMALHARVRWYEERLKLVAKEDARVRLLRTIPGVGAVTASAIIASIGDGHQFRNGREFAAWLGLTPANKSSGGKEKLGRITKMGDQYLRSLLVVGTTSRVRQTRSHPERASKWLTSLLERKPARVATVAMANKTARIVRAVLTRNEPYSPHTA</sequence>
<dbReference type="GO" id="GO:0006313">
    <property type="term" value="P:DNA transposition"/>
    <property type="evidence" value="ECO:0007669"/>
    <property type="project" value="InterPro"/>
</dbReference>
<dbReference type="GO" id="GO:0004803">
    <property type="term" value="F:transposase activity"/>
    <property type="evidence" value="ECO:0007669"/>
    <property type="project" value="InterPro"/>
</dbReference>
<dbReference type="GO" id="GO:0003677">
    <property type="term" value="F:DNA binding"/>
    <property type="evidence" value="ECO:0007669"/>
    <property type="project" value="InterPro"/>
</dbReference>
<dbReference type="InterPro" id="IPR003346">
    <property type="entry name" value="Transposase_20"/>
</dbReference>
<gene>
    <name evidence="3" type="ORF">SAMN05444000_13423</name>
</gene>
<dbReference type="EMBL" id="FQZQ01000034">
    <property type="protein sequence ID" value="SHK51330.1"/>
    <property type="molecule type" value="Genomic_DNA"/>
</dbReference>
<dbReference type="NCBIfam" id="NF033542">
    <property type="entry name" value="transpos_IS110"/>
    <property type="match status" value="1"/>
</dbReference>
<dbReference type="Proteomes" id="UP000183982">
    <property type="component" value="Unassembled WGS sequence"/>
</dbReference>
<keyword evidence="4" id="KW-1185">Reference proteome</keyword>
<organism evidence="3 4">
    <name type="scientific">Shimia gijangensis</name>
    <dbReference type="NCBI Taxonomy" id="1470563"/>
    <lineage>
        <taxon>Bacteria</taxon>
        <taxon>Pseudomonadati</taxon>
        <taxon>Pseudomonadota</taxon>
        <taxon>Alphaproteobacteria</taxon>
        <taxon>Rhodobacterales</taxon>
        <taxon>Roseobacteraceae</taxon>
    </lineage>
</organism>
<dbReference type="AlphaFoldDB" id="A0A1M6T341"/>
<feature type="domain" description="Transposase IS116/IS110/IS902 C-terminal" evidence="2">
    <location>
        <begin position="136"/>
        <end position="213"/>
    </location>
</feature>
<dbReference type="STRING" id="1470563.SAMN05444000_13423"/>
<dbReference type="PANTHER" id="PTHR33055">
    <property type="entry name" value="TRANSPOSASE FOR INSERTION SEQUENCE ELEMENT IS1111A"/>
    <property type="match status" value="1"/>
</dbReference>
<dbReference type="InterPro" id="IPR047650">
    <property type="entry name" value="Transpos_IS110"/>
</dbReference>
<evidence type="ECO:0000313" key="3">
    <source>
        <dbReference type="EMBL" id="SHK51330.1"/>
    </source>
</evidence>